<dbReference type="Proteomes" id="UP000321749">
    <property type="component" value="Unassembled WGS sequence"/>
</dbReference>
<dbReference type="InterPro" id="IPR004111">
    <property type="entry name" value="Repressor_TetR_C"/>
</dbReference>
<dbReference type="InterPro" id="IPR036271">
    <property type="entry name" value="Tet_transcr_reg_TetR-rel_C_sf"/>
</dbReference>
<keyword evidence="3 5" id="KW-0238">DNA-binding</keyword>
<dbReference type="PROSITE" id="PS50977">
    <property type="entry name" value="HTH_TETR_2"/>
    <property type="match status" value="1"/>
</dbReference>
<dbReference type="Gene3D" id="1.10.357.10">
    <property type="entry name" value="Tetracycline Repressor, domain 2"/>
    <property type="match status" value="1"/>
</dbReference>
<dbReference type="PANTHER" id="PTHR30055">
    <property type="entry name" value="HTH-TYPE TRANSCRIPTIONAL REGULATOR RUTR"/>
    <property type="match status" value="1"/>
</dbReference>
<dbReference type="InterPro" id="IPR001647">
    <property type="entry name" value="HTH_TetR"/>
</dbReference>
<dbReference type="PRINTS" id="PR00400">
    <property type="entry name" value="TETREPRESSOR"/>
</dbReference>
<evidence type="ECO:0000256" key="1">
    <source>
        <dbReference type="ARBA" id="ARBA00022491"/>
    </source>
</evidence>
<dbReference type="Pfam" id="PF02909">
    <property type="entry name" value="TetR_C_1"/>
    <property type="match status" value="1"/>
</dbReference>
<evidence type="ECO:0000259" key="6">
    <source>
        <dbReference type="PROSITE" id="PS50977"/>
    </source>
</evidence>
<evidence type="ECO:0000256" key="3">
    <source>
        <dbReference type="ARBA" id="ARBA00023125"/>
    </source>
</evidence>
<comment type="caution">
    <text evidence="7">The sequence shown here is derived from an EMBL/GenBank/DDBJ whole genome shotgun (WGS) entry which is preliminary data.</text>
</comment>
<evidence type="ECO:0000256" key="4">
    <source>
        <dbReference type="ARBA" id="ARBA00023163"/>
    </source>
</evidence>
<dbReference type="InterPro" id="IPR003012">
    <property type="entry name" value="Tet_transcr_reg_TetR"/>
</dbReference>
<organism evidence="7 8">
    <name type="scientific">Agrococcus baldri</name>
    <dbReference type="NCBI Taxonomy" id="153730"/>
    <lineage>
        <taxon>Bacteria</taxon>
        <taxon>Bacillati</taxon>
        <taxon>Actinomycetota</taxon>
        <taxon>Actinomycetes</taxon>
        <taxon>Micrococcales</taxon>
        <taxon>Microbacteriaceae</taxon>
        <taxon>Agrococcus</taxon>
    </lineage>
</organism>
<dbReference type="AlphaFoldDB" id="A0AA87USW3"/>
<dbReference type="Gene3D" id="1.10.10.60">
    <property type="entry name" value="Homeodomain-like"/>
    <property type="match status" value="1"/>
</dbReference>
<accession>A0AA87USW3</accession>
<feature type="domain" description="HTH tetR-type" evidence="6">
    <location>
        <begin position="13"/>
        <end position="73"/>
    </location>
</feature>
<dbReference type="Pfam" id="PF00440">
    <property type="entry name" value="TetR_N"/>
    <property type="match status" value="1"/>
</dbReference>
<evidence type="ECO:0000313" key="7">
    <source>
        <dbReference type="EMBL" id="GEK81059.1"/>
    </source>
</evidence>
<dbReference type="SUPFAM" id="SSF46689">
    <property type="entry name" value="Homeodomain-like"/>
    <property type="match status" value="1"/>
</dbReference>
<protein>
    <submittedName>
        <fullName evidence="7">TetR family transcriptional regulator</fullName>
    </submittedName>
</protein>
<feature type="DNA-binding region" description="H-T-H motif" evidence="5">
    <location>
        <begin position="36"/>
        <end position="55"/>
    </location>
</feature>
<keyword evidence="8" id="KW-1185">Reference proteome</keyword>
<proteinExistence type="predicted"/>
<keyword evidence="2" id="KW-0805">Transcription regulation</keyword>
<evidence type="ECO:0000256" key="5">
    <source>
        <dbReference type="PROSITE-ProRule" id="PRU00335"/>
    </source>
</evidence>
<keyword evidence="4" id="KW-0804">Transcription</keyword>
<name>A0AA87USW3_9MICO</name>
<dbReference type="InterPro" id="IPR050109">
    <property type="entry name" value="HTH-type_TetR-like_transc_reg"/>
</dbReference>
<evidence type="ECO:0000313" key="8">
    <source>
        <dbReference type="Proteomes" id="UP000321749"/>
    </source>
</evidence>
<dbReference type="PANTHER" id="PTHR30055:SF151">
    <property type="entry name" value="TRANSCRIPTIONAL REGULATORY PROTEIN"/>
    <property type="match status" value="1"/>
</dbReference>
<dbReference type="EMBL" id="BJUU01000018">
    <property type="protein sequence ID" value="GEK81059.1"/>
    <property type="molecule type" value="Genomic_DNA"/>
</dbReference>
<dbReference type="GO" id="GO:0003700">
    <property type="term" value="F:DNA-binding transcription factor activity"/>
    <property type="evidence" value="ECO:0007669"/>
    <property type="project" value="TreeGrafter"/>
</dbReference>
<evidence type="ECO:0000256" key="2">
    <source>
        <dbReference type="ARBA" id="ARBA00023015"/>
    </source>
</evidence>
<dbReference type="GO" id="GO:0045892">
    <property type="term" value="P:negative regulation of DNA-templated transcription"/>
    <property type="evidence" value="ECO:0007669"/>
    <property type="project" value="InterPro"/>
</dbReference>
<reference evidence="7 8" key="1">
    <citation type="submission" date="2019-07" db="EMBL/GenBank/DDBJ databases">
        <title>Whole genome shotgun sequence of Agrococcus baldri NBRC 103055.</title>
        <authorList>
            <person name="Hosoyama A."/>
            <person name="Uohara A."/>
            <person name="Ohji S."/>
            <person name="Ichikawa N."/>
        </authorList>
    </citation>
    <scope>NUCLEOTIDE SEQUENCE [LARGE SCALE GENOMIC DNA]</scope>
    <source>
        <strain evidence="7 8">NBRC 103055</strain>
    </source>
</reference>
<gene>
    <name evidence="7" type="ORF">ABA31_24100</name>
</gene>
<dbReference type="SUPFAM" id="SSF48498">
    <property type="entry name" value="Tetracyclin repressor-like, C-terminal domain"/>
    <property type="match status" value="1"/>
</dbReference>
<dbReference type="GO" id="GO:0000976">
    <property type="term" value="F:transcription cis-regulatory region binding"/>
    <property type="evidence" value="ECO:0007669"/>
    <property type="project" value="TreeGrafter"/>
</dbReference>
<keyword evidence="1" id="KW-0678">Repressor</keyword>
<dbReference type="InterPro" id="IPR009057">
    <property type="entry name" value="Homeodomain-like_sf"/>
</dbReference>
<sequence>MAEQQQQRRPAPALTPERVVVAAAAVADRAGLHGVSMRSVGRELGVEAMSLYHHVAGKESLLDLLADWLMAQIDPPPADGDWRAGLHARAHSSRAALGAHPWGLSLLESRRTPGLSLLAGHDAVLAALRAGGFSVRLAAHAFSVLDAYVYGFVGTEQQLPFEPGDGADAMIQEMDESLTRFPALAELAAELVTGKDYAYGDEFEWGLELVLDGLAARLADERAASAPDSR</sequence>
<dbReference type="RefSeq" id="WP_146795914.1">
    <property type="nucleotide sequence ID" value="NZ_BJUU01000018.1"/>
</dbReference>
<dbReference type="GO" id="GO:0046677">
    <property type="term" value="P:response to antibiotic"/>
    <property type="evidence" value="ECO:0007669"/>
    <property type="project" value="InterPro"/>
</dbReference>